<gene>
    <name evidence="3" type="ORF">pkur_cds_168</name>
</gene>
<evidence type="ECO:0000313" key="4">
    <source>
        <dbReference type="Proteomes" id="UP001185135"/>
    </source>
</evidence>
<reference evidence="3" key="1">
    <citation type="submission" date="2022-06" db="EMBL/GenBank/DDBJ databases">
        <authorList>
            <person name="Legendre M."/>
            <person name="Claverie J.-M."/>
            <person name="Alempic J.-M."/>
            <person name="Abergel C."/>
        </authorList>
    </citation>
    <scope>NUCLEOTIDE SEQUENCE</scope>
    <source>
        <strain evidence="3">Kuranda</strain>
    </source>
</reference>
<proteinExistence type="predicted"/>
<organism evidence="3 4">
    <name type="scientific">Pandoravirus kuranda</name>
    <dbReference type="NCBI Taxonomy" id="3019033"/>
    <lineage>
        <taxon>Viruses</taxon>
        <taxon>Pandoravirus</taxon>
    </lineage>
</organism>
<keyword evidence="2" id="KW-0472">Membrane</keyword>
<evidence type="ECO:0000256" key="2">
    <source>
        <dbReference type="SAM" id="Phobius"/>
    </source>
</evidence>
<keyword evidence="2" id="KW-1133">Transmembrane helix</keyword>
<protein>
    <submittedName>
        <fullName evidence="3">Uncharacterized protein</fullName>
    </submittedName>
</protein>
<sequence length="120" mass="14036">MAGEPTQQDKLLAYCRWALLVLLTVVFACLISWCYDVDGDQTNKDFSDPPETQPIEYTITLNQVYDATVTASWTLAVTVITYFLSTISSFSRNYKDYERQFRKLERRIFHLERHVLKSLL</sequence>
<feature type="coiled-coil region" evidence="1">
    <location>
        <begin position="87"/>
        <end position="114"/>
    </location>
</feature>
<dbReference type="Proteomes" id="UP001185135">
    <property type="component" value="Segment"/>
</dbReference>
<feature type="transmembrane region" description="Helical" evidence="2">
    <location>
        <begin position="71"/>
        <end position="90"/>
    </location>
</feature>
<evidence type="ECO:0000256" key="1">
    <source>
        <dbReference type="SAM" id="Coils"/>
    </source>
</evidence>
<evidence type="ECO:0000313" key="3">
    <source>
        <dbReference type="EMBL" id="WBR14343.1"/>
    </source>
</evidence>
<dbReference type="EMBL" id="ON887157">
    <property type="protein sequence ID" value="WBR14343.1"/>
    <property type="molecule type" value="Genomic_DNA"/>
</dbReference>
<keyword evidence="1" id="KW-0175">Coiled coil</keyword>
<keyword evidence="2" id="KW-0812">Transmembrane</keyword>
<name>A0AA95EGB1_9VIRU</name>
<feature type="transmembrane region" description="Helical" evidence="2">
    <location>
        <begin position="12"/>
        <end position="33"/>
    </location>
</feature>
<accession>A0AA95EGB1</accession>